<evidence type="ECO:0000256" key="10">
    <source>
        <dbReference type="SAM" id="MobiDB-lite"/>
    </source>
</evidence>
<dbReference type="FunFam" id="1.20.1640.10:FF:000002">
    <property type="entry name" value="Efflux pump membrane transporter"/>
    <property type="match status" value="1"/>
</dbReference>
<feature type="transmembrane region" description="Helical" evidence="9">
    <location>
        <begin position="341"/>
        <end position="360"/>
    </location>
</feature>
<feature type="transmembrane region" description="Helical" evidence="9">
    <location>
        <begin position="542"/>
        <end position="559"/>
    </location>
</feature>
<evidence type="ECO:0000256" key="7">
    <source>
        <dbReference type="ARBA" id="ARBA00022989"/>
    </source>
</evidence>
<dbReference type="OrthoDB" id="9176627at2"/>
<dbReference type="PANTHER" id="PTHR32063">
    <property type="match status" value="1"/>
</dbReference>
<dbReference type="PANTHER" id="PTHR32063:SF13">
    <property type="entry name" value="MULTIDRUG EFFLUX PUMP SUBUNIT ACRB-RELATED"/>
    <property type="match status" value="1"/>
</dbReference>
<dbReference type="Gene3D" id="3.30.2090.10">
    <property type="entry name" value="Multidrug efflux transporter AcrB TolC docking domain, DN and DC subdomains"/>
    <property type="match status" value="2"/>
</dbReference>
<dbReference type="InterPro" id="IPR027463">
    <property type="entry name" value="AcrB_DN_DC_subdom"/>
</dbReference>
<dbReference type="Gene3D" id="3.30.70.1320">
    <property type="entry name" value="Multidrug efflux transporter AcrB pore domain like"/>
    <property type="match status" value="1"/>
</dbReference>
<comment type="subcellular location">
    <subcellularLocation>
        <location evidence="1 9">Cell inner membrane</location>
        <topology evidence="1 9">Multi-pass membrane protein</topology>
    </subcellularLocation>
</comment>
<evidence type="ECO:0000256" key="2">
    <source>
        <dbReference type="ARBA" id="ARBA00010942"/>
    </source>
</evidence>
<feature type="transmembrane region" description="Helical" evidence="9">
    <location>
        <begin position="393"/>
        <end position="414"/>
    </location>
</feature>
<evidence type="ECO:0000313" key="13">
    <source>
        <dbReference type="Proteomes" id="UP000077961"/>
    </source>
</evidence>
<accession>A0A1A9N1S2</accession>
<dbReference type="FunFam" id="1.20.1640.10:FF:000001">
    <property type="entry name" value="Efflux pump membrane transporter"/>
    <property type="match status" value="1"/>
</dbReference>
<proteinExistence type="inferred from homology"/>
<dbReference type="FunFam" id="3.30.2090.10:FF:000001">
    <property type="entry name" value="Efflux pump membrane transporter"/>
    <property type="match status" value="1"/>
</dbReference>
<dbReference type="SUPFAM" id="SSF82714">
    <property type="entry name" value="Multidrug efflux transporter AcrB TolC docking domain, DN and DC subdomains"/>
    <property type="match status" value="2"/>
</dbReference>
<dbReference type="InterPro" id="IPR004764">
    <property type="entry name" value="MdtF-like"/>
</dbReference>
<dbReference type="Gene3D" id="3.30.70.1440">
    <property type="entry name" value="Multidrug efflux transporter AcrB pore domain"/>
    <property type="match status" value="1"/>
</dbReference>
<dbReference type="Gene3D" id="3.30.70.1430">
    <property type="entry name" value="Multidrug efflux transporter AcrB pore domain"/>
    <property type="match status" value="2"/>
</dbReference>
<name>A0A1A9N1S2_9BURK</name>
<dbReference type="NCBIfam" id="NF000282">
    <property type="entry name" value="RND_permease_1"/>
    <property type="match status" value="1"/>
</dbReference>
<dbReference type="NCBIfam" id="TIGR00915">
    <property type="entry name" value="2A0602"/>
    <property type="match status" value="1"/>
</dbReference>
<evidence type="ECO:0000313" key="12">
    <source>
        <dbReference type="EMBL" id="OAJ55780.1"/>
    </source>
</evidence>
<evidence type="ECO:0000313" key="14">
    <source>
        <dbReference type="Proteomes" id="UP000078116"/>
    </source>
</evidence>
<feature type="compositionally biased region" description="Basic and acidic residues" evidence="10">
    <location>
        <begin position="1040"/>
        <end position="1057"/>
    </location>
</feature>
<reference evidence="13 14" key="1">
    <citation type="submission" date="2016-04" db="EMBL/GenBank/DDBJ databases">
        <title>Reclassification of Paraburkholderia panaciterrae (Farh et al. 2015) Dobritsa &amp; Samadpour 2016 as a later homotypic synonym of Paraburkholderia ginsengiterrae (Farh et al. 2015) Dobritsa &amp; Samadpour 2016.</title>
        <authorList>
            <person name="Dobritsa A.P."/>
            <person name="Kutumbaka K."/>
            <person name="Samadpour M."/>
        </authorList>
    </citation>
    <scope>NUCLEOTIDE SEQUENCE [LARGE SCALE GENOMIC DNA]</scope>
    <source>
        <strain evidence="12 14">DCY85</strain>
        <strain evidence="11 13">DCY85-1</strain>
    </source>
</reference>
<evidence type="ECO:0000256" key="5">
    <source>
        <dbReference type="ARBA" id="ARBA00022519"/>
    </source>
</evidence>
<keyword evidence="7 9" id="KW-1133">Transmembrane helix</keyword>
<dbReference type="Pfam" id="PF00873">
    <property type="entry name" value="ACR_tran"/>
    <property type="match status" value="1"/>
</dbReference>
<dbReference type="GO" id="GO:0005886">
    <property type="term" value="C:plasma membrane"/>
    <property type="evidence" value="ECO:0007669"/>
    <property type="project" value="UniProtKB-SubCell"/>
</dbReference>
<dbReference type="SUPFAM" id="SSF82693">
    <property type="entry name" value="Multidrug efflux transporter AcrB pore domain, PN1, PN2, PC1 and PC2 subdomains"/>
    <property type="match status" value="4"/>
</dbReference>
<dbReference type="AlphaFoldDB" id="A0A1A9N1S2"/>
<feature type="transmembrane region" description="Helical" evidence="9">
    <location>
        <begin position="1003"/>
        <end position="1029"/>
    </location>
</feature>
<evidence type="ECO:0000256" key="3">
    <source>
        <dbReference type="ARBA" id="ARBA00022448"/>
    </source>
</evidence>
<keyword evidence="3 9" id="KW-0813">Transport</keyword>
<gene>
    <name evidence="11" type="ORF">A6V36_12005</name>
    <name evidence="12" type="ORF">A6V37_06070</name>
</gene>
<feature type="transmembrane region" description="Helical" evidence="9">
    <location>
        <begin position="875"/>
        <end position="892"/>
    </location>
</feature>
<feature type="transmembrane region" description="Helical" evidence="9">
    <location>
        <begin position="925"/>
        <end position="949"/>
    </location>
</feature>
<feature type="transmembrane region" description="Helical" evidence="9">
    <location>
        <begin position="899"/>
        <end position="919"/>
    </location>
</feature>
<dbReference type="Proteomes" id="UP000077961">
    <property type="component" value="Unassembled WGS sequence"/>
</dbReference>
<keyword evidence="5 9" id="KW-0997">Cell inner membrane</keyword>
<dbReference type="EMBL" id="LXJZ01000220">
    <property type="protein sequence ID" value="OAJ53081.1"/>
    <property type="molecule type" value="Genomic_DNA"/>
</dbReference>
<comment type="similarity">
    <text evidence="2 9">Belongs to the resistance-nodulation-cell division (RND) (TC 2.A.6) family.</text>
</comment>
<comment type="caution">
    <text evidence="9">Lacks conserved residue(s) required for the propagation of feature annotation.</text>
</comment>
<dbReference type="GO" id="GO:0009636">
    <property type="term" value="P:response to toxic substance"/>
    <property type="evidence" value="ECO:0007669"/>
    <property type="project" value="UniProtKB-ARBA"/>
</dbReference>
<evidence type="ECO:0000256" key="4">
    <source>
        <dbReference type="ARBA" id="ARBA00022475"/>
    </source>
</evidence>
<protein>
    <recommendedName>
        <fullName evidence="9">Efflux pump membrane transporter</fullName>
    </recommendedName>
</protein>
<keyword evidence="4" id="KW-1003">Cell membrane</keyword>
<evidence type="ECO:0000256" key="6">
    <source>
        <dbReference type="ARBA" id="ARBA00022692"/>
    </source>
</evidence>
<keyword evidence="8 9" id="KW-0472">Membrane</keyword>
<dbReference type="RefSeq" id="WP_064271557.1">
    <property type="nucleotide sequence ID" value="NZ_LXJZ01000220.1"/>
</dbReference>
<evidence type="ECO:0000313" key="11">
    <source>
        <dbReference type="EMBL" id="OAJ53081.1"/>
    </source>
</evidence>
<feature type="transmembrane region" description="Helical" evidence="9">
    <location>
        <begin position="367"/>
        <end position="387"/>
    </location>
</feature>
<dbReference type="SUPFAM" id="SSF82866">
    <property type="entry name" value="Multidrug efflux transporter AcrB transmembrane domain"/>
    <property type="match status" value="2"/>
</dbReference>
<dbReference type="PRINTS" id="PR00702">
    <property type="entry name" value="ACRIFLAVINRP"/>
</dbReference>
<feature type="transmembrane region" description="Helical" evidence="9">
    <location>
        <begin position="435"/>
        <end position="459"/>
    </location>
</feature>
<dbReference type="Gene3D" id="1.20.1640.10">
    <property type="entry name" value="Multidrug efflux transporter AcrB transmembrane domain"/>
    <property type="match status" value="2"/>
</dbReference>
<organism evidence="12 14">
    <name type="scientific">Paraburkholderia ginsengiterrae</name>
    <dbReference type="NCBI Taxonomy" id="1462993"/>
    <lineage>
        <taxon>Bacteria</taxon>
        <taxon>Pseudomonadati</taxon>
        <taxon>Pseudomonadota</taxon>
        <taxon>Betaproteobacteria</taxon>
        <taxon>Burkholderiales</taxon>
        <taxon>Burkholderiaceae</taxon>
        <taxon>Paraburkholderia</taxon>
    </lineage>
</organism>
<dbReference type="EMBL" id="LXKA01000338">
    <property type="protein sequence ID" value="OAJ55780.1"/>
    <property type="molecule type" value="Genomic_DNA"/>
</dbReference>
<feature type="transmembrane region" description="Helical" evidence="9">
    <location>
        <begin position="471"/>
        <end position="498"/>
    </location>
</feature>
<dbReference type="Proteomes" id="UP000078116">
    <property type="component" value="Unassembled WGS sequence"/>
</dbReference>
<evidence type="ECO:0000256" key="8">
    <source>
        <dbReference type="ARBA" id="ARBA00023136"/>
    </source>
</evidence>
<keyword evidence="13" id="KW-1185">Reference proteome</keyword>
<sequence>MANFFIDRPIFAWVIAIILMLAGAASISTLPVAQYPTIAPPSIQITATYPGASAKTVEDTVTQVIEQQMNGLDHLLYISSQSDDFGTATITLTFAAGTNPDTAQVQAQNKLSLATPLLPQAVQQLGTKVTKSSSSFLLVLAFVSEDGSMNKYDLANYVASKVQDPVSRIDGVGTVALLGGTQFAMRVWLDPHKLDDFGLSPVDVEQALQTQNVQVASGQVGGTPAVPGQALQATITEATLLRTPEQFGNILLKVNQDGSQVRIKDVGRVELGGENFNIDTKYNGQPAAGVGIYLATGANALATAKAVRMKVDELSKYFPHGLVVKYPYDTTPFVKLSIEDVIKTLLEGIVLVFLVMYLFLQNLRATLIPTIAVPVVLLGTFAVMAAVGFTINVLSMFGLVLAIGLLVDDAIVVVENVERVMSEEGLSPRDATRKAMGQITGALVGVALVLGAVFVPVAFSGGSVGAIYRQFSLTIVAAMVLSVLVALILTPALCATILKPIQQGHHEEKKGFFGWFNRTFDKSRDRYHAGVHHVIRRSGRWLVIYIAVIAAVGLLFVKLPKSFLPDEDQGTMFVLVRTPAGSTQETTAHTLKDISDYLLNDEKSIVESTFTVDGFSFAGRGQNSGIVFIRLKDYAARQRSDQKAQALVARLAARFAPYKTALVIPVNPPSIPELGTASGFDFELEDRAGVGHDVLMAARNQLLEIAAKDPALARVRPNGLNDTPQFKVDIDREKALSLGVTPAAIDQTFSIAWASQYVNNFLDTDNRIKKVYVQGDAPFRMSPDDLNVWYVRNASGGMVPFSAFATGQWTYGSPKLERYNGVSAVEIQGAAAPGKSTGQALGAMEKIAAQLPAGIGFEWTGLSLQEIQSGSQAPILYGVSILVVFLCLAALYESWSIPFSVIMVVPLGVIGALLAVMLRGLENDVFFQVGLLTTVGLSAKNAILIVEFARELQQTRGMGLVAAALEASRLRLRPILMTSMAFILGVLPLAISNGAGSASQHSIGTGVIGGMLTATFFAIFMIPMFFVVIRSTFSGEKDDSVHAFPHDEPHQPDDSGERVAIGVNDETAG</sequence>
<evidence type="ECO:0000256" key="9">
    <source>
        <dbReference type="RuleBase" id="RU364070"/>
    </source>
</evidence>
<comment type="caution">
    <text evidence="12">The sequence shown here is derived from an EMBL/GenBank/DDBJ whole genome shotgun (WGS) entry which is preliminary data.</text>
</comment>
<keyword evidence="6 9" id="KW-0812">Transmembrane</keyword>
<dbReference type="STRING" id="1462993.A6V36_12005"/>
<dbReference type="GO" id="GO:0042910">
    <property type="term" value="F:xenobiotic transmembrane transporter activity"/>
    <property type="evidence" value="ECO:0007669"/>
    <property type="project" value="TreeGrafter"/>
</dbReference>
<feature type="region of interest" description="Disordered" evidence="10">
    <location>
        <begin position="1040"/>
        <end position="1069"/>
    </location>
</feature>
<dbReference type="InterPro" id="IPR001036">
    <property type="entry name" value="Acrflvin-R"/>
</dbReference>
<dbReference type="FunFam" id="3.30.70.1430:FF:000001">
    <property type="entry name" value="Efflux pump membrane transporter"/>
    <property type="match status" value="1"/>
</dbReference>
<evidence type="ECO:0000256" key="1">
    <source>
        <dbReference type="ARBA" id="ARBA00004429"/>
    </source>
</evidence>
<feature type="transmembrane region" description="Helical" evidence="9">
    <location>
        <begin position="970"/>
        <end position="991"/>
    </location>
</feature>
<dbReference type="GO" id="GO:0015562">
    <property type="term" value="F:efflux transmembrane transporter activity"/>
    <property type="evidence" value="ECO:0007669"/>
    <property type="project" value="InterPro"/>
</dbReference>